<evidence type="ECO:0000313" key="3">
    <source>
        <dbReference type="Proteomes" id="UP000823638"/>
    </source>
</evidence>
<feature type="transmembrane region" description="Helical" evidence="1">
    <location>
        <begin position="31"/>
        <end position="50"/>
    </location>
</feature>
<dbReference type="AlphaFoldDB" id="A0A9D9HN41"/>
<gene>
    <name evidence="2" type="ORF">IAA81_01645</name>
</gene>
<dbReference type="Proteomes" id="UP000823638">
    <property type="component" value="Unassembled WGS sequence"/>
</dbReference>
<organism evidence="2 3">
    <name type="scientific">Candidatus Gallitreponema excrementavium</name>
    <dbReference type="NCBI Taxonomy" id="2840840"/>
    <lineage>
        <taxon>Bacteria</taxon>
        <taxon>Pseudomonadati</taxon>
        <taxon>Spirochaetota</taxon>
        <taxon>Spirochaetia</taxon>
        <taxon>Spirochaetales</taxon>
        <taxon>Candidatus Gallitreponema</taxon>
    </lineage>
</organism>
<proteinExistence type="predicted"/>
<dbReference type="EMBL" id="JADIMM010000023">
    <property type="protein sequence ID" value="MBO8456913.1"/>
    <property type="molecule type" value="Genomic_DNA"/>
</dbReference>
<comment type="caution">
    <text evidence="2">The sequence shown here is derived from an EMBL/GenBank/DDBJ whole genome shotgun (WGS) entry which is preliminary data.</text>
</comment>
<keyword evidence="1" id="KW-1133">Transmembrane helix</keyword>
<evidence type="ECO:0000256" key="1">
    <source>
        <dbReference type="SAM" id="Phobius"/>
    </source>
</evidence>
<protein>
    <submittedName>
        <fullName evidence="2">Uncharacterized protein</fullName>
    </submittedName>
</protein>
<name>A0A9D9HN41_9SPIR</name>
<keyword evidence="1" id="KW-0472">Membrane</keyword>
<reference evidence="2" key="1">
    <citation type="submission" date="2020-10" db="EMBL/GenBank/DDBJ databases">
        <authorList>
            <person name="Gilroy R."/>
        </authorList>
    </citation>
    <scope>NUCLEOTIDE SEQUENCE</scope>
    <source>
        <strain evidence="2">10532</strain>
    </source>
</reference>
<sequence length="339" mass="39273">MSPLNLKKMGLPDLQNRECTITLTSKPVLNFFLVFLLTAFCSYVAAYSIWENPERFFELRDDGSCRIILKPYYGFLYEEFPDYKYSGGDISGSEYVELGLKFPGEKQIINIPCMITSGGLFLDFLKKNEAFNPGFNVNGEYSLQGLYIPCGNRSGLLLSEPPVLDEVYAWFFYEDVYFRVRYWITDRPNSPDLRSSITYDGKEIFFPRTLEISGVIYTCVTINETEVRHYEAGKWELLYGEEGNKNIRLKPEKVTGKYVKEHPAKSPYKEDYILPVFFSSDGVYLSLGEPYLVPAEIKSSGEMDGVIKDHNSQRRPPRKPLLEPLELDFHWEEVDRLRR</sequence>
<reference evidence="2" key="2">
    <citation type="journal article" date="2021" name="PeerJ">
        <title>Extensive microbial diversity within the chicken gut microbiome revealed by metagenomics and culture.</title>
        <authorList>
            <person name="Gilroy R."/>
            <person name="Ravi A."/>
            <person name="Getino M."/>
            <person name="Pursley I."/>
            <person name="Horton D.L."/>
            <person name="Alikhan N.F."/>
            <person name="Baker D."/>
            <person name="Gharbi K."/>
            <person name="Hall N."/>
            <person name="Watson M."/>
            <person name="Adriaenssens E.M."/>
            <person name="Foster-Nyarko E."/>
            <person name="Jarju S."/>
            <person name="Secka A."/>
            <person name="Antonio M."/>
            <person name="Oren A."/>
            <person name="Chaudhuri R.R."/>
            <person name="La Ragione R."/>
            <person name="Hildebrand F."/>
            <person name="Pallen M.J."/>
        </authorList>
    </citation>
    <scope>NUCLEOTIDE SEQUENCE</scope>
    <source>
        <strain evidence="2">10532</strain>
    </source>
</reference>
<accession>A0A9D9HN41</accession>
<keyword evidence="1" id="KW-0812">Transmembrane</keyword>
<evidence type="ECO:0000313" key="2">
    <source>
        <dbReference type="EMBL" id="MBO8456913.1"/>
    </source>
</evidence>